<gene>
    <name evidence="2" type="ORF">OR16_35622</name>
</gene>
<dbReference type="PANTHER" id="PTHR46623">
    <property type="entry name" value="CARBOXYMETHYLENEBUTENOLIDASE-RELATED"/>
    <property type="match status" value="1"/>
</dbReference>
<feature type="domain" description="Dienelactone hydrolase" evidence="1">
    <location>
        <begin position="24"/>
        <end position="239"/>
    </location>
</feature>
<name>H1SFK1_9BURK</name>
<evidence type="ECO:0000313" key="3">
    <source>
        <dbReference type="Proteomes" id="UP000005808"/>
    </source>
</evidence>
<protein>
    <submittedName>
        <fullName evidence="2">Carboxymethylenebutenolidase</fullName>
    </submittedName>
</protein>
<dbReference type="AlphaFoldDB" id="H1SFK1"/>
<dbReference type="Pfam" id="PF01738">
    <property type="entry name" value="DLH"/>
    <property type="match status" value="1"/>
</dbReference>
<dbReference type="GO" id="GO:0016787">
    <property type="term" value="F:hydrolase activity"/>
    <property type="evidence" value="ECO:0007669"/>
    <property type="project" value="InterPro"/>
</dbReference>
<dbReference type="InterPro" id="IPR029058">
    <property type="entry name" value="AB_hydrolase_fold"/>
</dbReference>
<dbReference type="Gene3D" id="3.40.50.1820">
    <property type="entry name" value="alpha/beta hydrolase"/>
    <property type="match status" value="1"/>
</dbReference>
<dbReference type="PATRIC" id="fig|1127483.3.peg.7116"/>
<dbReference type="EMBL" id="AHJE01000112">
    <property type="protein sequence ID" value="EHP38706.1"/>
    <property type="molecule type" value="Genomic_DNA"/>
</dbReference>
<organism evidence="2 3">
    <name type="scientific">Cupriavidus basilensis OR16</name>
    <dbReference type="NCBI Taxonomy" id="1127483"/>
    <lineage>
        <taxon>Bacteria</taxon>
        <taxon>Pseudomonadati</taxon>
        <taxon>Pseudomonadota</taxon>
        <taxon>Betaproteobacteria</taxon>
        <taxon>Burkholderiales</taxon>
        <taxon>Burkholderiaceae</taxon>
        <taxon>Cupriavidus</taxon>
    </lineage>
</organism>
<proteinExistence type="predicted"/>
<dbReference type="InterPro" id="IPR002925">
    <property type="entry name" value="Dienelactn_hydro"/>
</dbReference>
<dbReference type="SUPFAM" id="SSF53474">
    <property type="entry name" value="alpha/beta-Hydrolases"/>
    <property type="match status" value="1"/>
</dbReference>
<comment type="caution">
    <text evidence="2">The sequence shown here is derived from an EMBL/GenBank/DDBJ whole genome shotgun (WGS) entry which is preliminary data.</text>
</comment>
<accession>H1SFK1</accession>
<dbReference type="PANTHER" id="PTHR46623:SF6">
    <property type="entry name" value="ALPHA_BETA-HYDROLASES SUPERFAMILY PROTEIN"/>
    <property type="match status" value="1"/>
</dbReference>
<evidence type="ECO:0000313" key="2">
    <source>
        <dbReference type="EMBL" id="EHP38706.1"/>
    </source>
</evidence>
<reference evidence="2 3" key="1">
    <citation type="journal article" date="2012" name="J. Bacteriol.">
        <title>De Novo Genome Project of Cupriavidus basilensis OR16.</title>
        <authorList>
            <person name="Cserhati M."/>
            <person name="Kriszt B."/>
            <person name="Szoboszlay S."/>
            <person name="Toth A."/>
            <person name="Szabo I."/>
            <person name="Tancsics A."/>
            <person name="Nagy I."/>
            <person name="Horvath B."/>
            <person name="Nagy I."/>
            <person name="Kukolya J."/>
        </authorList>
    </citation>
    <scope>NUCLEOTIDE SEQUENCE [LARGE SCALE GENOMIC DNA]</scope>
    <source>
        <strain evidence="2 3">OR16</strain>
    </source>
</reference>
<sequence>MEQATMPNHSNSQWIRVETEGGAFDAYLALPPTGKAANAPGIVLVQEIFGVNEHIRAVADQYALDGYVVLAPDVFWRLAPRVELGYAGADMARAMELRQKVDVELAVKDIAATAKALRGQLDAGARIAAVGYCFGGLMAYLSAARGLVDAAVPYYGGGIQNNLQEAANIKVPVQFHYGALDAHIPANAVESVRAAVAGNPQAEIHVYAQADHGFNCWARGSYHQPSAVLAHGRALTFLAGALSA</sequence>
<evidence type="ECO:0000259" key="1">
    <source>
        <dbReference type="Pfam" id="PF01738"/>
    </source>
</evidence>
<dbReference type="InterPro" id="IPR051049">
    <property type="entry name" value="Dienelactone_hydrolase-like"/>
</dbReference>
<dbReference type="Proteomes" id="UP000005808">
    <property type="component" value="Unassembled WGS sequence"/>
</dbReference>